<dbReference type="PANTHER" id="PTHR48078:SF2">
    <property type="entry name" value="CATABOLIC L-SERINE_THREONINE DEHYDRATASE"/>
    <property type="match status" value="1"/>
</dbReference>
<keyword evidence="7" id="KW-0963">Cytoplasm</keyword>
<evidence type="ECO:0000256" key="1">
    <source>
        <dbReference type="ARBA" id="ARBA00001933"/>
    </source>
</evidence>
<dbReference type="GO" id="GO:0004794">
    <property type="term" value="F:threonine deaminase activity"/>
    <property type="evidence" value="ECO:0007669"/>
    <property type="project" value="TreeGrafter"/>
</dbReference>
<dbReference type="GO" id="GO:0005737">
    <property type="term" value="C:cytoplasm"/>
    <property type="evidence" value="ECO:0007669"/>
    <property type="project" value="UniProtKB-SubCell"/>
</dbReference>
<gene>
    <name evidence="12" type="ORF">SAMN02194393_00248</name>
</gene>
<dbReference type="GO" id="GO:0006565">
    <property type="term" value="P:L-serine catabolic process"/>
    <property type="evidence" value="ECO:0007669"/>
    <property type="project" value="TreeGrafter"/>
</dbReference>
<evidence type="ECO:0000313" key="12">
    <source>
        <dbReference type="EMBL" id="SKC37127.1"/>
    </source>
</evidence>
<comment type="subcellular location">
    <subcellularLocation>
        <location evidence="2">Cytoplasm</location>
    </subcellularLocation>
</comment>
<evidence type="ECO:0000256" key="7">
    <source>
        <dbReference type="ARBA" id="ARBA00022490"/>
    </source>
</evidence>
<organism evidence="12 13">
    <name type="scientific">Maledivibacter halophilus</name>
    <dbReference type="NCBI Taxonomy" id="36842"/>
    <lineage>
        <taxon>Bacteria</taxon>
        <taxon>Bacillati</taxon>
        <taxon>Bacillota</taxon>
        <taxon>Clostridia</taxon>
        <taxon>Peptostreptococcales</taxon>
        <taxon>Caminicellaceae</taxon>
        <taxon>Maledivibacter</taxon>
    </lineage>
</organism>
<dbReference type="GO" id="GO:0006567">
    <property type="term" value="P:L-threonine catabolic process"/>
    <property type="evidence" value="ECO:0007669"/>
    <property type="project" value="TreeGrafter"/>
</dbReference>
<comment type="cofactor">
    <cofactor evidence="1">
        <name>pyridoxal 5'-phosphate</name>
        <dbReference type="ChEBI" id="CHEBI:597326"/>
    </cofactor>
</comment>
<comment type="catalytic activity">
    <reaction evidence="10">
        <text>L-serine = pyruvate + NH4(+)</text>
        <dbReference type="Rhea" id="RHEA:19169"/>
        <dbReference type="ChEBI" id="CHEBI:15361"/>
        <dbReference type="ChEBI" id="CHEBI:28938"/>
        <dbReference type="ChEBI" id="CHEBI:33384"/>
        <dbReference type="EC" id="4.3.1.17"/>
    </reaction>
</comment>
<keyword evidence="6" id="KW-0312">Gluconeogenesis</keyword>
<evidence type="ECO:0000256" key="3">
    <source>
        <dbReference type="ARBA" id="ARBA00004742"/>
    </source>
</evidence>
<evidence type="ECO:0000259" key="11">
    <source>
        <dbReference type="Pfam" id="PF00291"/>
    </source>
</evidence>
<dbReference type="Proteomes" id="UP000190285">
    <property type="component" value="Unassembled WGS sequence"/>
</dbReference>
<feature type="domain" description="Tryptophan synthase beta chain-like PALP" evidence="11">
    <location>
        <begin position="6"/>
        <end position="290"/>
    </location>
</feature>
<dbReference type="Pfam" id="PF00291">
    <property type="entry name" value="PALP"/>
    <property type="match status" value="1"/>
</dbReference>
<reference evidence="12 13" key="1">
    <citation type="submission" date="2017-02" db="EMBL/GenBank/DDBJ databases">
        <authorList>
            <person name="Peterson S.W."/>
        </authorList>
    </citation>
    <scope>NUCLEOTIDE SEQUENCE [LARGE SCALE GENOMIC DNA]</scope>
    <source>
        <strain evidence="12 13">M1</strain>
    </source>
</reference>
<dbReference type="InterPro" id="IPR000634">
    <property type="entry name" value="Ser/Thr_deHydtase_PyrdxlP-BS"/>
</dbReference>
<keyword evidence="9 12" id="KW-0456">Lyase</keyword>
<dbReference type="AlphaFoldDB" id="A0A1T5IDA6"/>
<dbReference type="SUPFAM" id="SSF53686">
    <property type="entry name" value="Tryptophan synthase beta subunit-like PLP-dependent enzymes"/>
    <property type="match status" value="1"/>
</dbReference>
<keyword evidence="13" id="KW-1185">Reference proteome</keyword>
<dbReference type="GO" id="GO:0003941">
    <property type="term" value="F:L-serine ammonia-lyase activity"/>
    <property type="evidence" value="ECO:0007669"/>
    <property type="project" value="UniProtKB-EC"/>
</dbReference>
<dbReference type="GO" id="GO:0006094">
    <property type="term" value="P:gluconeogenesis"/>
    <property type="evidence" value="ECO:0007669"/>
    <property type="project" value="UniProtKB-KW"/>
</dbReference>
<proteinExistence type="inferred from homology"/>
<sequence length="309" mass="33912">MKMHVKTPLIEKLNVADFSKREIMFKMECYQPSSSFKLRGIGLMCQEAVEAGATHLISSSGGNAGLSAAYAGRKLGTKVTVVIPKTTPDFIIKKLELENAKVIVHGDVWDEAHEYALSIAKDKNVKYIPPFDHPKLWEGHSTIIDEIKEQYTQPDAIILSVGGGGLLCGVIEGLIKNNWEGTQVIAVETEGTASLFKSIRKNKLITLDKIDSIAKSLGAKKVSLKAFEYAKKYNVKPYLVSDEAAINACVKFANDYRVLVEPACGVSLSLIYDNAEIIKSAKRVLVVVCGGAIINLDKLIEWKSRLDIN</sequence>
<evidence type="ECO:0000313" key="13">
    <source>
        <dbReference type="Proteomes" id="UP000190285"/>
    </source>
</evidence>
<evidence type="ECO:0000256" key="5">
    <source>
        <dbReference type="ARBA" id="ARBA00012093"/>
    </source>
</evidence>
<dbReference type="GO" id="GO:0030170">
    <property type="term" value="F:pyridoxal phosphate binding"/>
    <property type="evidence" value="ECO:0007669"/>
    <property type="project" value="InterPro"/>
</dbReference>
<comment type="similarity">
    <text evidence="4">Belongs to the serine/threonine dehydratase family.</text>
</comment>
<dbReference type="STRING" id="36842.SAMN02194393_00248"/>
<dbReference type="InterPro" id="IPR036052">
    <property type="entry name" value="TrpB-like_PALP_sf"/>
</dbReference>
<evidence type="ECO:0000256" key="10">
    <source>
        <dbReference type="ARBA" id="ARBA00049406"/>
    </source>
</evidence>
<keyword evidence="8" id="KW-0663">Pyridoxal phosphate</keyword>
<dbReference type="FunFam" id="3.40.50.1100:FF:000040">
    <property type="entry name" value="L-serine dehydratase, putative"/>
    <property type="match status" value="1"/>
</dbReference>
<dbReference type="EMBL" id="FUZT01000001">
    <property type="protein sequence ID" value="SKC37127.1"/>
    <property type="molecule type" value="Genomic_DNA"/>
</dbReference>
<evidence type="ECO:0000256" key="2">
    <source>
        <dbReference type="ARBA" id="ARBA00004496"/>
    </source>
</evidence>
<evidence type="ECO:0000256" key="8">
    <source>
        <dbReference type="ARBA" id="ARBA00022898"/>
    </source>
</evidence>
<evidence type="ECO:0000256" key="4">
    <source>
        <dbReference type="ARBA" id="ARBA00010869"/>
    </source>
</evidence>
<evidence type="ECO:0000256" key="9">
    <source>
        <dbReference type="ARBA" id="ARBA00023239"/>
    </source>
</evidence>
<dbReference type="PROSITE" id="PS00165">
    <property type="entry name" value="DEHYDRATASE_SER_THR"/>
    <property type="match status" value="1"/>
</dbReference>
<dbReference type="InterPro" id="IPR050147">
    <property type="entry name" value="Ser/Thr_Dehydratase"/>
</dbReference>
<name>A0A1T5IDA6_9FIRM</name>
<protein>
    <recommendedName>
        <fullName evidence="5">L-serine ammonia-lyase</fullName>
        <ecNumber evidence="5">4.3.1.17</ecNumber>
    </recommendedName>
</protein>
<dbReference type="InterPro" id="IPR001926">
    <property type="entry name" value="TrpB-like_PALP"/>
</dbReference>
<dbReference type="EC" id="4.3.1.17" evidence="5"/>
<accession>A0A1T5IDA6</accession>
<dbReference type="Gene3D" id="3.40.50.1100">
    <property type="match status" value="2"/>
</dbReference>
<dbReference type="PANTHER" id="PTHR48078">
    <property type="entry name" value="THREONINE DEHYDRATASE, MITOCHONDRIAL-RELATED"/>
    <property type="match status" value="1"/>
</dbReference>
<comment type="pathway">
    <text evidence="3">Carbohydrate biosynthesis; gluconeogenesis.</text>
</comment>
<dbReference type="GO" id="GO:0009097">
    <property type="term" value="P:isoleucine biosynthetic process"/>
    <property type="evidence" value="ECO:0007669"/>
    <property type="project" value="TreeGrafter"/>
</dbReference>
<evidence type="ECO:0000256" key="6">
    <source>
        <dbReference type="ARBA" id="ARBA00022432"/>
    </source>
</evidence>